<dbReference type="PANTHER" id="PTHR15032">
    <property type="entry name" value="N-ACYL-PHOSPHATIDYLETHANOLAMINE-HYDROLYZING PHOSPHOLIPASE D"/>
    <property type="match status" value="1"/>
</dbReference>
<dbReference type="Gene3D" id="3.60.15.10">
    <property type="entry name" value="Ribonuclease Z/Hydroxyacylglutathione hydrolase-like"/>
    <property type="match status" value="1"/>
</dbReference>
<dbReference type="PANTHER" id="PTHR15032:SF36">
    <property type="entry name" value="METALLO-BETA-LACTAMASE DOMAIN-CONTAINING PROTEIN"/>
    <property type="match status" value="1"/>
</dbReference>
<dbReference type="AlphaFoldDB" id="A0AAE3W6F0"/>
<comment type="caution">
    <text evidence="2">The sequence shown here is derived from an EMBL/GenBank/DDBJ whole genome shotgun (WGS) entry which is preliminary data.</text>
</comment>
<dbReference type="InterPro" id="IPR001279">
    <property type="entry name" value="Metallo-B-lactamas"/>
</dbReference>
<evidence type="ECO:0000313" key="2">
    <source>
        <dbReference type="EMBL" id="MDQ0369479.1"/>
    </source>
</evidence>
<gene>
    <name evidence="2" type="ORF">J2S42_006148</name>
</gene>
<dbReference type="GO" id="GO:0005737">
    <property type="term" value="C:cytoplasm"/>
    <property type="evidence" value="ECO:0007669"/>
    <property type="project" value="TreeGrafter"/>
</dbReference>
<sequence length="259" mass="27578">MDSAAVTATWWGHATVWLEDSGVRLLTDPLLGDRLAHLRRMRGPRPVLPCPPDAVLVSHLHADHLDIPSLRRIPPDTVFVVPRGATGLIHRRLGGHYSGNCVELAAGEETKIKDVTVRAVPAAHDGGRGPWSRLRGDALGFLIEGSARTWFAGDTGLFDGMSLLGPVDLALVPVGGWGPSLHPAQHLDPAGGAEAVRRAGAAEAIPIHYGTFWPVGMGRVRPHMFHSPGTEFARLTGELLPDVRTHLLAPGESAEIGAS</sequence>
<evidence type="ECO:0000313" key="3">
    <source>
        <dbReference type="Proteomes" id="UP001240236"/>
    </source>
</evidence>
<protein>
    <submittedName>
        <fullName evidence="2">L-ascorbate metabolism protein UlaG (Beta-lactamase superfamily)</fullName>
    </submittedName>
</protein>
<dbReference type="Pfam" id="PF12706">
    <property type="entry name" value="Lactamase_B_2"/>
    <property type="match status" value="1"/>
</dbReference>
<reference evidence="2 3" key="1">
    <citation type="submission" date="2023-07" db="EMBL/GenBank/DDBJ databases">
        <title>Sequencing the genomes of 1000 actinobacteria strains.</title>
        <authorList>
            <person name="Klenk H.-P."/>
        </authorList>
    </citation>
    <scope>NUCLEOTIDE SEQUENCE [LARGE SCALE GENOMIC DNA]</scope>
    <source>
        <strain evidence="2 3">DSM 44709</strain>
    </source>
</reference>
<accession>A0AAE3W6F0</accession>
<dbReference type="RefSeq" id="WP_307244742.1">
    <property type="nucleotide sequence ID" value="NZ_JAUSUZ010000001.1"/>
</dbReference>
<proteinExistence type="predicted"/>
<dbReference type="SUPFAM" id="SSF56281">
    <property type="entry name" value="Metallo-hydrolase/oxidoreductase"/>
    <property type="match status" value="1"/>
</dbReference>
<keyword evidence="3" id="KW-1185">Reference proteome</keyword>
<name>A0AAE3W6F0_9ACTN</name>
<dbReference type="Proteomes" id="UP001240236">
    <property type="component" value="Unassembled WGS sequence"/>
</dbReference>
<evidence type="ECO:0000259" key="1">
    <source>
        <dbReference type="Pfam" id="PF12706"/>
    </source>
</evidence>
<dbReference type="EMBL" id="JAUSUZ010000001">
    <property type="protein sequence ID" value="MDQ0369479.1"/>
    <property type="molecule type" value="Genomic_DNA"/>
</dbReference>
<organism evidence="2 3">
    <name type="scientific">Catenuloplanes indicus</name>
    <dbReference type="NCBI Taxonomy" id="137267"/>
    <lineage>
        <taxon>Bacteria</taxon>
        <taxon>Bacillati</taxon>
        <taxon>Actinomycetota</taxon>
        <taxon>Actinomycetes</taxon>
        <taxon>Micromonosporales</taxon>
        <taxon>Micromonosporaceae</taxon>
        <taxon>Catenuloplanes</taxon>
    </lineage>
</organism>
<dbReference type="InterPro" id="IPR036866">
    <property type="entry name" value="RibonucZ/Hydroxyglut_hydro"/>
</dbReference>
<feature type="domain" description="Metallo-beta-lactamase" evidence="1">
    <location>
        <begin position="24"/>
        <end position="209"/>
    </location>
</feature>